<dbReference type="RefSeq" id="WP_338687792.1">
    <property type="nucleotide sequence ID" value="NZ_AP024702.1"/>
</dbReference>
<reference evidence="2 3" key="1">
    <citation type="submission" date="2021-06" db="EMBL/GenBank/DDBJ databases">
        <title>Complete genome of Haloferula helveola possessing various polysaccharide degrading enzymes.</title>
        <authorList>
            <person name="Takami H."/>
            <person name="Huang C."/>
            <person name="Hamasaki K."/>
        </authorList>
    </citation>
    <scope>NUCLEOTIDE SEQUENCE [LARGE SCALE GENOMIC DNA]</scope>
    <source>
        <strain evidence="2 3">CN-1</strain>
    </source>
</reference>
<evidence type="ECO:0000313" key="2">
    <source>
        <dbReference type="EMBL" id="BCX46305.1"/>
    </source>
</evidence>
<evidence type="ECO:0000313" key="3">
    <source>
        <dbReference type="Proteomes" id="UP001374893"/>
    </source>
</evidence>
<keyword evidence="3" id="KW-1185">Reference proteome</keyword>
<evidence type="ECO:0008006" key="4">
    <source>
        <dbReference type="Google" id="ProtNLM"/>
    </source>
</evidence>
<feature type="region of interest" description="Disordered" evidence="1">
    <location>
        <begin position="1011"/>
        <end position="1052"/>
    </location>
</feature>
<protein>
    <recommendedName>
        <fullName evidence="4">Verru_Chthon cassette protein A</fullName>
    </recommendedName>
</protein>
<evidence type="ECO:0000256" key="1">
    <source>
        <dbReference type="SAM" id="MobiDB-lite"/>
    </source>
</evidence>
<name>A0ABN6GYE3_9BACT</name>
<proteinExistence type="predicted"/>
<organism evidence="2 3">
    <name type="scientific">Haloferula helveola</name>
    <dbReference type="NCBI Taxonomy" id="490095"/>
    <lineage>
        <taxon>Bacteria</taxon>
        <taxon>Pseudomonadati</taxon>
        <taxon>Verrucomicrobiota</taxon>
        <taxon>Verrucomicrobiia</taxon>
        <taxon>Verrucomicrobiales</taxon>
        <taxon>Verrucomicrobiaceae</taxon>
        <taxon>Haloferula</taxon>
    </lineage>
</organism>
<dbReference type="EMBL" id="AP024702">
    <property type="protein sequence ID" value="BCX46305.1"/>
    <property type="molecule type" value="Genomic_DNA"/>
</dbReference>
<accession>A0ABN6GYE3</accession>
<gene>
    <name evidence="2" type="ORF">HAHE_02130</name>
</gene>
<dbReference type="Proteomes" id="UP001374893">
    <property type="component" value="Chromosome"/>
</dbReference>
<sequence length="1243" mass="135719">MMVLIALVAVGLLGLASITVSSSSRATAQGEARANARMAMMMALGQLQEALGPDQRVSANASILASADSGDGAVPNPHWTGVWSSWKAGQSDTSAVDGISYHATIDGRGIGGMKPTYDKHREDHFHSWLLSLTPGELEDLASAENIDLDGLLLPEEDTEAALLVGEGSLGDNSDPLDFVSARLIETDTGSYAWWVGDESQKARVMDDRFETDPKAPTLAERLFRQQAAGSTGTKAVDGLEGVTAEGEVQLGSLPSLQTMDLVDGAAGAPSEGFHSVTPYSYSVLADVREGGLKRDLSTLLERPIADDRSGMPRETGDDFMLYKFNTKDQWMGGPDNQECVPIHDLAAYYQLYDSYRDGWNEGLLYSSNLMSDGYQVVSTDFGEKNPEGQKKYLKAYTNLYRQPVPIKVQFLLSLFAEEINPKPKPTRANPNPDSHLLRIGITPAITLWNPTNVPLVMRCASDPNLYAQMTRMGNLPIRIKFRKNGDPWSKPQNMSWLACGDGGGKAHIFNMYFSGKRPIRFEPGEVKTFSLPFSGDVSGMKKNGDGHINMFKDEFLFKTDKYYEGHEAAPGWDPESFMFFNRSAAPDTGVSVIDSKLPFSSGDRISFEITGDNSQLPNGDGSKGAAFFFHFIQTNHQSYAGGGTWWRRNYQFNSRNGGGGQQVGFNETLIGKGFPRGSATITAASRSGSNIIARSDRKEGWPFMQFSLMAGTETSEGSNGGVAGGRKFASRPFLHSSALSAPFIDDHSGNALYNVGWNWWVEEINDVFEAPVQVSVDDQGYYGGGYTPESGVTNVVQQEVPLVPPISIAALSHAHLGGFSIARDEVGGKHLNQNVTATGQAGLFPHTLQAIGNSYAHPLIPADRAFVSDFQRTFNADNGASRVTLADHSYLANKALWDDYFFSSITPESASAKVFQTRANKPAERIASEFFFGEEPLPNRRMVPYIGGLSPNGLTDLFRTDEQWRGGLADRIAAHLIVEGAFNVNSTSVDAWKVFLSSLRGKPVAYLDKEGSMNGGTELEETSTSDGTPVNGFNVPAGRPIDRSPNDPSEPDQWLGARELSDQEIEELAEAMVRQVRERGPFLSLSEFVNRRLDSRNGELSAKGALQAALDDPKVSINQGFRNQKRELETGGMTPAFREALEGPVAYGSAAYVDQADVLRHLGAQLTPRGDTFVIRTYGDSRDPSGKVQARAWCEAVVQRLPEYLDAEDQPETEQAELAVEANRQFGRKFELVSFRWLTPSEI</sequence>